<dbReference type="Proteomes" id="UP000326924">
    <property type="component" value="Unassembled WGS sequence"/>
</dbReference>
<proteinExistence type="inferred from homology"/>
<feature type="region of interest" description="Disordered" evidence="5">
    <location>
        <begin position="385"/>
        <end position="404"/>
    </location>
</feature>
<dbReference type="GO" id="GO:0000462">
    <property type="term" value="P:maturation of SSU-rRNA from tricistronic rRNA transcript (SSU-rRNA, 5.8S rRNA, LSU-rRNA)"/>
    <property type="evidence" value="ECO:0007669"/>
    <property type="project" value="TreeGrafter"/>
</dbReference>
<evidence type="ECO:0000313" key="7">
    <source>
        <dbReference type="EMBL" id="KAA8913537.1"/>
    </source>
</evidence>
<keyword evidence="4" id="KW-0175">Coiled coil</keyword>
<name>A0A5J5F9D8_9PEZI</name>
<feature type="region of interest" description="Disordered" evidence="5">
    <location>
        <begin position="326"/>
        <end position="356"/>
    </location>
</feature>
<dbReference type="AlphaFoldDB" id="A0A5J5F9D8"/>
<evidence type="ECO:0000256" key="1">
    <source>
        <dbReference type="ARBA" id="ARBA00004123"/>
    </source>
</evidence>
<gene>
    <name evidence="7" type="ORF">FN846DRAFT_103723</name>
</gene>
<keyword evidence="8" id="KW-1185">Reference proteome</keyword>
<evidence type="ECO:0000256" key="2">
    <source>
        <dbReference type="ARBA" id="ARBA00010979"/>
    </source>
</evidence>
<feature type="region of interest" description="Disordered" evidence="5">
    <location>
        <begin position="1"/>
        <end position="24"/>
    </location>
</feature>
<feature type="region of interest" description="Disordered" evidence="5">
    <location>
        <begin position="43"/>
        <end position="129"/>
    </location>
</feature>
<feature type="compositionally biased region" description="Acidic residues" evidence="5">
    <location>
        <begin position="63"/>
        <end position="74"/>
    </location>
</feature>
<feature type="compositionally biased region" description="Low complexity" evidence="5">
    <location>
        <begin position="346"/>
        <end position="355"/>
    </location>
</feature>
<dbReference type="PANTHER" id="PTHR13237:SF8">
    <property type="entry name" value="SOMETHING ABOUT SILENCING PROTEIN 10"/>
    <property type="match status" value="1"/>
</dbReference>
<feature type="coiled-coil region" evidence="4">
    <location>
        <begin position="132"/>
        <end position="159"/>
    </location>
</feature>
<dbReference type="OrthoDB" id="1924577at2759"/>
<dbReference type="InterPro" id="IPR018972">
    <property type="entry name" value="Sas10_C_dom"/>
</dbReference>
<evidence type="ECO:0000256" key="3">
    <source>
        <dbReference type="ARBA" id="ARBA00023242"/>
    </source>
</evidence>
<dbReference type="EMBL" id="VXIS01000014">
    <property type="protein sequence ID" value="KAA8913537.1"/>
    <property type="molecule type" value="Genomic_DNA"/>
</dbReference>
<evidence type="ECO:0000256" key="5">
    <source>
        <dbReference type="SAM" id="MobiDB-lite"/>
    </source>
</evidence>
<comment type="similarity">
    <text evidence="2">Belongs to the SAS10 family.</text>
</comment>
<feature type="region of interest" description="Disordered" evidence="5">
    <location>
        <begin position="559"/>
        <end position="581"/>
    </location>
</feature>
<feature type="compositionally biased region" description="Basic and acidic residues" evidence="5">
    <location>
        <begin position="447"/>
        <end position="470"/>
    </location>
</feature>
<evidence type="ECO:0000313" key="8">
    <source>
        <dbReference type="Proteomes" id="UP000326924"/>
    </source>
</evidence>
<protein>
    <submittedName>
        <fullName evidence="7">Sas10 C-terminal domain-containing protein</fullName>
    </submittedName>
</protein>
<dbReference type="InParanoid" id="A0A5J5F9D8"/>
<evidence type="ECO:0000256" key="4">
    <source>
        <dbReference type="SAM" id="Coils"/>
    </source>
</evidence>
<dbReference type="FunCoup" id="A0A5J5F9D8">
    <property type="interactions" value="392"/>
</dbReference>
<feature type="compositionally biased region" description="Acidic residues" evidence="5">
    <location>
        <begin position="84"/>
        <end position="99"/>
    </location>
</feature>
<comment type="subcellular location">
    <subcellularLocation>
        <location evidence="1">Nucleus</location>
    </subcellularLocation>
</comment>
<keyword evidence="3" id="KW-0539">Nucleus</keyword>
<dbReference type="Pfam" id="PF09368">
    <property type="entry name" value="Sas10"/>
    <property type="match status" value="1"/>
</dbReference>
<evidence type="ECO:0000259" key="6">
    <source>
        <dbReference type="Pfam" id="PF09368"/>
    </source>
</evidence>
<feature type="region of interest" description="Disordered" evidence="5">
    <location>
        <begin position="424"/>
        <end position="504"/>
    </location>
</feature>
<dbReference type="PANTHER" id="PTHR13237">
    <property type="entry name" value="SOMETHING ABOUT SILENCING PROTEIN 10-RELATED"/>
    <property type="match status" value="1"/>
</dbReference>
<reference evidence="7 8" key="1">
    <citation type="submission" date="2019-09" db="EMBL/GenBank/DDBJ databases">
        <title>Draft genome of the ectomycorrhizal ascomycete Sphaerosporella brunnea.</title>
        <authorList>
            <consortium name="DOE Joint Genome Institute"/>
            <person name="Benucci G.M."/>
            <person name="Marozzi G."/>
            <person name="Antonielli L."/>
            <person name="Sanchez S."/>
            <person name="Marco P."/>
            <person name="Wang X."/>
            <person name="Falini L.B."/>
            <person name="Barry K."/>
            <person name="Haridas S."/>
            <person name="Lipzen A."/>
            <person name="Labutti K."/>
            <person name="Grigoriev I.V."/>
            <person name="Murat C."/>
            <person name="Martin F."/>
            <person name="Albertini E."/>
            <person name="Donnini D."/>
            <person name="Bonito G."/>
        </authorList>
    </citation>
    <scope>NUCLEOTIDE SEQUENCE [LARGE SCALE GENOMIC DNA]</scope>
    <source>
        <strain evidence="7 8">Sb_GMNB300</strain>
    </source>
</reference>
<feature type="compositionally biased region" description="Basic and acidic residues" evidence="5">
    <location>
        <begin position="14"/>
        <end position="24"/>
    </location>
</feature>
<organism evidence="7 8">
    <name type="scientific">Sphaerosporella brunnea</name>
    <dbReference type="NCBI Taxonomy" id="1250544"/>
    <lineage>
        <taxon>Eukaryota</taxon>
        <taxon>Fungi</taxon>
        <taxon>Dikarya</taxon>
        <taxon>Ascomycota</taxon>
        <taxon>Pezizomycotina</taxon>
        <taxon>Pezizomycetes</taxon>
        <taxon>Pezizales</taxon>
        <taxon>Pyronemataceae</taxon>
        <taxon>Sphaerosporella</taxon>
    </lineage>
</organism>
<dbReference type="GO" id="GO:0032040">
    <property type="term" value="C:small-subunit processome"/>
    <property type="evidence" value="ECO:0007669"/>
    <property type="project" value="TreeGrafter"/>
</dbReference>
<accession>A0A5J5F9D8</accession>
<sequence>MARKRRSTTTSRAGPREVNPKDAKISAINTWADVADEEDEFHLQRDQVALETLSGGRGRRDAEEAEEFTDEEEVMGLGEYGYNDPEEADEEEEDEEADDAVGKKGGDDSSDEEPENEEEAEEGWGSSRKNYYQDAEEEVDAAEEEAEALRIQSKQIARMSAGDFAFDDDDWTAPTTTTIALTLSKSTTVTETLATKLPDAPEDRLKLLHTRHPEFAPLTQEFLALQNLFPALEMSAMAATTVGETEKSSAVVRKWKVASAYLGVLSMYFAILTDAGKEDDGGIDRVREHPIMSALLGVRQAWEKVKDERVERIEARLERIEEASENISGDKGRKRKLDSEDDSDSEGSGSDVSDSAVQVVKKLRATTTKEDFTDLDGLTAFPSKTTKKVKAKPANADDDFGEESVLNAIDAEEKLKRKRNLRFYTAQINQKSSKRDAASRGAGGDVDIPHRERRKERELRLRAEAQRQRDLGVGADLSDGEPDSPPPSAKKSAAPADDPDNEYYELLAATSKKRKEDKLALHEAQKAAKKEGKMLQITHGAVGADGKREIGWTIMKNKGLKPHRKKEVRNPRVKKKMQYDKKMKKLSSVKAVYKGGQQGAYGGEATGIKKNIVKSTKFRS</sequence>
<comment type="caution">
    <text evidence="7">The sequence shown here is derived from an EMBL/GenBank/DDBJ whole genome shotgun (WGS) entry which is preliminary data.</text>
</comment>
<feature type="compositionally biased region" description="Acidic residues" evidence="5">
    <location>
        <begin position="108"/>
        <end position="122"/>
    </location>
</feature>
<feature type="domain" description="Sas10 C-terminal" evidence="6">
    <location>
        <begin position="545"/>
        <end position="618"/>
    </location>
</feature>